<dbReference type="Proteomes" id="UP000190080">
    <property type="component" value="Unassembled WGS sequence"/>
</dbReference>
<evidence type="ECO:0000313" key="1">
    <source>
        <dbReference type="EMBL" id="OPJ65235.1"/>
    </source>
</evidence>
<proteinExistence type="predicted"/>
<reference evidence="1 2" key="1">
    <citation type="submission" date="2017-03" db="EMBL/GenBank/DDBJ databases">
        <title>Genome sequence of Clostridium oryzae DSM 28571.</title>
        <authorList>
            <person name="Poehlein A."/>
            <person name="Daniel R."/>
        </authorList>
    </citation>
    <scope>NUCLEOTIDE SEQUENCE [LARGE SCALE GENOMIC DNA]</scope>
    <source>
        <strain evidence="1 2">DSM 28571</strain>
    </source>
</reference>
<dbReference type="EMBL" id="MZGV01000001">
    <property type="protein sequence ID" value="OPJ65235.1"/>
    <property type="molecule type" value="Genomic_DNA"/>
</dbReference>
<sequence>MNTIIPNDNNNKQLNFAITRFFKDNKIGYILKQCNFSKGKGFSCIKVFQYIFMLVFTLQ</sequence>
<protein>
    <submittedName>
        <fullName evidence="1">Uncharacterized protein</fullName>
    </submittedName>
</protein>
<comment type="caution">
    <text evidence="1">The sequence shown here is derived from an EMBL/GenBank/DDBJ whole genome shotgun (WGS) entry which is preliminary data.</text>
</comment>
<organism evidence="1 2">
    <name type="scientific">Clostridium oryzae</name>
    <dbReference type="NCBI Taxonomy" id="1450648"/>
    <lineage>
        <taxon>Bacteria</taxon>
        <taxon>Bacillati</taxon>
        <taxon>Bacillota</taxon>
        <taxon>Clostridia</taxon>
        <taxon>Eubacteriales</taxon>
        <taxon>Clostridiaceae</taxon>
        <taxon>Clostridium</taxon>
    </lineage>
</organism>
<name>A0A1V4IZP3_9CLOT</name>
<evidence type="ECO:0000313" key="2">
    <source>
        <dbReference type="Proteomes" id="UP000190080"/>
    </source>
</evidence>
<keyword evidence="2" id="KW-1185">Reference proteome</keyword>
<accession>A0A1V4IZP3</accession>
<dbReference type="AlphaFoldDB" id="A0A1V4IZP3"/>
<gene>
    <name evidence="1" type="ORF">CLORY_02350</name>
</gene>